<dbReference type="Proteomes" id="UP000053766">
    <property type="component" value="Unassembled WGS sequence"/>
</dbReference>
<protein>
    <submittedName>
        <fullName evidence="1">Uncharacterized protein</fullName>
    </submittedName>
</protein>
<dbReference type="AlphaFoldDB" id="A0A0D8Y8A8"/>
<dbReference type="OrthoDB" id="5862454at2759"/>
<reference evidence="2" key="2">
    <citation type="journal article" date="2016" name="Sci. Rep.">
        <title>Dictyocaulus viviparus genome, variome and transcriptome elucidate lungworm biology and support future intervention.</title>
        <authorList>
            <person name="McNulty S.N."/>
            <person name="Strube C."/>
            <person name="Rosa B.A."/>
            <person name="Martin J.C."/>
            <person name="Tyagi R."/>
            <person name="Choi Y.J."/>
            <person name="Wang Q."/>
            <person name="Hallsworth Pepin K."/>
            <person name="Zhang X."/>
            <person name="Ozersky P."/>
            <person name="Wilson R.K."/>
            <person name="Sternberg P.W."/>
            <person name="Gasser R.B."/>
            <person name="Mitreva M."/>
        </authorList>
    </citation>
    <scope>NUCLEOTIDE SEQUENCE [LARGE SCALE GENOMIC DNA]</scope>
    <source>
        <strain evidence="2">HannoverDv2000</strain>
    </source>
</reference>
<dbReference type="PANTHER" id="PTHR47331">
    <property type="entry name" value="PHD-TYPE DOMAIN-CONTAINING PROTEIN"/>
    <property type="match status" value="1"/>
</dbReference>
<sequence>LPSGLHILPTLFGNFITGKLLGAVQQDNKAINILSQVQHNDDQEALQTDQLNEEFDQWEQLWTLETTVNTVRSQDPEESDDELSQWEKFWTLETTRTEKFSNPEKETKIQVDKQVLENFNKTIEKRHDGYYVRLPWKDLVTPLPNNRAIALKRLVSVWQSLNNNKELLDMYNEIFEEQLHLNILEEIKEENSLDSRRIHYIPHQPVLTPNKTTTKLRILLKQTKTKAQRLPFLDY</sequence>
<evidence type="ECO:0000313" key="2">
    <source>
        <dbReference type="Proteomes" id="UP000053766"/>
    </source>
</evidence>
<name>A0A0D8Y8A8_DICVI</name>
<dbReference type="PANTHER" id="PTHR47331:SF1">
    <property type="entry name" value="GAG-LIKE PROTEIN"/>
    <property type="match status" value="1"/>
</dbReference>
<evidence type="ECO:0000313" key="1">
    <source>
        <dbReference type="EMBL" id="KJH52204.1"/>
    </source>
</evidence>
<accession>A0A0D8Y8A8</accession>
<dbReference type="EMBL" id="KN716169">
    <property type="protein sequence ID" value="KJH52204.1"/>
    <property type="molecule type" value="Genomic_DNA"/>
</dbReference>
<keyword evidence="2" id="KW-1185">Reference proteome</keyword>
<feature type="non-terminal residue" evidence="1">
    <location>
        <position position="1"/>
    </location>
</feature>
<reference evidence="1 2" key="1">
    <citation type="submission" date="2013-11" db="EMBL/GenBank/DDBJ databases">
        <title>Draft genome of the bovine lungworm Dictyocaulus viviparus.</title>
        <authorList>
            <person name="Mitreva M."/>
        </authorList>
    </citation>
    <scope>NUCLEOTIDE SEQUENCE [LARGE SCALE GENOMIC DNA]</scope>
    <source>
        <strain evidence="1 2">HannoverDv2000</strain>
    </source>
</reference>
<proteinExistence type="predicted"/>
<organism evidence="1 2">
    <name type="scientific">Dictyocaulus viviparus</name>
    <name type="common">Bovine lungworm</name>
    <dbReference type="NCBI Taxonomy" id="29172"/>
    <lineage>
        <taxon>Eukaryota</taxon>
        <taxon>Metazoa</taxon>
        <taxon>Ecdysozoa</taxon>
        <taxon>Nematoda</taxon>
        <taxon>Chromadorea</taxon>
        <taxon>Rhabditida</taxon>
        <taxon>Rhabditina</taxon>
        <taxon>Rhabditomorpha</taxon>
        <taxon>Strongyloidea</taxon>
        <taxon>Metastrongylidae</taxon>
        <taxon>Dictyocaulus</taxon>
    </lineage>
</organism>
<gene>
    <name evidence="1" type="ORF">DICVIV_01669</name>
</gene>